<accession>A0ACD4ZBS0</accession>
<evidence type="ECO:0000313" key="1">
    <source>
        <dbReference type="EMBL" id="WSB95814.1"/>
    </source>
</evidence>
<reference evidence="1" key="1">
    <citation type="submission" date="2022-10" db="EMBL/GenBank/DDBJ databases">
        <title>The complete genomes of actinobacterial strains from the NBC collection.</title>
        <authorList>
            <person name="Joergensen T.S."/>
            <person name="Alvarez Arevalo M."/>
            <person name="Sterndorff E.B."/>
            <person name="Faurdal D."/>
            <person name="Vuksanovic O."/>
            <person name="Mourched A.-S."/>
            <person name="Charusanti P."/>
            <person name="Shaw S."/>
            <person name="Blin K."/>
            <person name="Weber T."/>
        </authorList>
    </citation>
    <scope>NUCLEOTIDE SEQUENCE</scope>
    <source>
        <strain evidence="1">NBC 01771</strain>
    </source>
</reference>
<keyword evidence="2" id="KW-1185">Reference proteome</keyword>
<name>A0ACD4ZBS0_9ACTN</name>
<sequence>MRTHLAAALSAVALTTGTLLGAPAATAQTSAYPTSEFDVTFGNTYTRGTITWYNRSVSVAGEHKSVDPASCRGTTAFTLDSAGNELRKDYSLYNVCGKSDTFSIPVDADVPGGAAFVRVCLDDGATNGPVTYLLCKRYGRP</sequence>
<protein>
    <submittedName>
        <fullName evidence="1">Uncharacterized protein</fullName>
    </submittedName>
</protein>
<proteinExistence type="predicted"/>
<organism evidence="1 2">
    <name type="scientific">Streptomyces scopuliridis</name>
    <dbReference type="NCBI Taxonomy" id="452529"/>
    <lineage>
        <taxon>Bacteria</taxon>
        <taxon>Bacillati</taxon>
        <taxon>Actinomycetota</taxon>
        <taxon>Actinomycetes</taxon>
        <taxon>Kitasatosporales</taxon>
        <taxon>Streptomycetaceae</taxon>
        <taxon>Streptomyces</taxon>
    </lineage>
</organism>
<dbReference type="Proteomes" id="UP001348369">
    <property type="component" value="Chromosome"/>
</dbReference>
<gene>
    <name evidence="1" type="ORF">OG835_01425</name>
</gene>
<dbReference type="EMBL" id="CP109109">
    <property type="protein sequence ID" value="WSB95814.1"/>
    <property type="molecule type" value="Genomic_DNA"/>
</dbReference>
<evidence type="ECO:0000313" key="2">
    <source>
        <dbReference type="Proteomes" id="UP001348369"/>
    </source>
</evidence>